<feature type="chain" id="PRO_5019484316" evidence="1">
    <location>
        <begin position="22"/>
        <end position="295"/>
    </location>
</feature>
<evidence type="ECO:0000313" key="2">
    <source>
        <dbReference type="EMBL" id="GBL46048.1"/>
    </source>
</evidence>
<dbReference type="Proteomes" id="UP000286806">
    <property type="component" value="Unassembled WGS sequence"/>
</dbReference>
<accession>A0A401JEK4</accession>
<gene>
    <name evidence="2" type="ORF">SFMTTN_1860</name>
</gene>
<sequence length="295" mass="32169">MAMKRALGVLLFLLWSPWALAVAPYISADRVAAGDVAQVLAAVEKKTGAAGLTTLGKYQIQGMPQYAVLVVSDKGILDAIHRIGGSNIVGAGIRIGVQSDGTVSYMNPDYWYRAFFRNNFVREQAAVKAVQERLAQALGVGAGFGGDERAAFLPEYRYMPGMERFDSDKNELNTLPDFNAAVTTVRDNLAKGVNHTAEVYEVVMADKKIAVFGVAMNDDKTGDGRWVYTVGGADYIAGLPYEIYIVGNKVYSLYARYRIALGWPNLSMGHFTRIVEIPDEIRATMGRVAGTTPEH</sequence>
<organism evidence="2 3">
    <name type="scientific">Sulfuriferula multivorans</name>
    <dbReference type="NCBI Taxonomy" id="1559896"/>
    <lineage>
        <taxon>Bacteria</taxon>
        <taxon>Pseudomonadati</taxon>
        <taxon>Pseudomonadota</taxon>
        <taxon>Betaproteobacteria</taxon>
        <taxon>Nitrosomonadales</taxon>
        <taxon>Sulfuricellaceae</taxon>
        <taxon>Sulfuriferula</taxon>
    </lineage>
</organism>
<comment type="caution">
    <text evidence="2">The sequence shown here is derived from an EMBL/GenBank/DDBJ whole genome shotgun (WGS) entry which is preliminary data.</text>
</comment>
<proteinExistence type="predicted"/>
<evidence type="ECO:0000256" key="1">
    <source>
        <dbReference type="SAM" id="SignalP"/>
    </source>
</evidence>
<dbReference type="RefSeq" id="WP_223247758.1">
    <property type="nucleotide sequence ID" value="NZ_BGOW01000015.1"/>
</dbReference>
<protein>
    <submittedName>
        <fullName evidence="2">Uncharacterized protein</fullName>
    </submittedName>
</protein>
<feature type="signal peptide" evidence="1">
    <location>
        <begin position="1"/>
        <end position="21"/>
    </location>
</feature>
<evidence type="ECO:0000313" key="3">
    <source>
        <dbReference type="Proteomes" id="UP000286806"/>
    </source>
</evidence>
<keyword evidence="3" id="KW-1185">Reference proteome</keyword>
<reference evidence="2 3" key="1">
    <citation type="journal article" date="2019" name="Front. Microbiol.">
        <title>Genomes of Neutrophilic Sulfur-Oxidizing Chemolithoautotrophs Representing 9 Proteobacterial Species From 8 Genera.</title>
        <authorList>
            <person name="Watanabe T."/>
            <person name="Kojima H."/>
            <person name="Umezawa K."/>
            <person name="Hori C."/>
            <person name="Takasuka T.E."/>
            <person name="Kato Y."/>
            <person name="Fukui M."/>
        </authorList>
    </citation>
    <scope>NUCLEOTIDE SEQUENCE [LARGE SCALE GENOMIC DNA]</scope>
    <source>
        <strain evidence="2 3">TTN</strain>
    </source>
</reference>
<name>A0A401JEK4_9PROT</name>
<keyword evidence="1" id="KW-0732">Signal</keyword>
<dbReference type="EMBL" id="BGOW01000015">
    <property type="protein sequence ID" value="GBL46048.1"/>
    <property type="molecule type" value="Genomic_DNA"/>
</dbReference>
<dbReference type="AlphaFoldDB" id="A0A401JEK4"/>